<sequence length="319" mass="34026">MPAASAWPCAPSCRRPPLSASLAAPLPRRGTGEALAGWMLTAPAAIAYGLMLLLPTLATIALAFTDYELGAPAFAWIGLENFGELLSDRGFAIALRNTILYVGIVAPLSVLGGLGLALLIESGTRGRSFFRAVFFLPVVSLPVAMAAAWQYLLHPTIGPLNAALRGIGIDGPAWLSSSDTVLISLAAIGIWENMGFNLVLFLAGLTAIPRELYAAAEVDGAAGGWERFRLVTWPLLGPTTLFVVTITMTRAVRVFDSVAVLTQGGPNKASQVLLYAMYEEGFTYFRLGYSAAITLVFLAIVLALVWLQTKVLEKRVHYA</sequence>
<evidence type="ECO:0000256" key="1">
    <source>
        <dbReference type="ARBA" id="ARBA00004651"/>
    </source>
</evidence>
<dbReference type="Gene3D" id="1.10.3720.10">
    <property type="entry name" value="MetI-like"/>
    <property type="match status" value="1"/>
</dbReference>
<proteinExistence type="inferred from homology"/>
<feature type="transmembrane region" description="Helical" evidence="7">
    <location>
        <begin position="132"/>
        <end position="152"/>
    </location>
</feature>
<dbReference type="Pfam" id="PF00528">
    <property type="entry name" value="BPD_transp_1"/>
    <property type="match status" value="1"/>
</dbReference>
<comment type="caution">
    <text evidence="9">The sequence shown here is derived from an EMBL/GenBank/DDBJ whole genome shotgun (WGS) entry which is preliminary data.</text>
</comment>
<evidence type="ECO:0000256" key="6">
    <source>
        <dbReference type="ARBA" id="ARBA00023136"/>
    </source>
</evidence>
<feature type="transmembrane region" description="Helical" evidence="7">
    <location>
        <begin position="228"/>
        <end position="248"/>
    </location>
</feature>
<keyword evidence="6 7" id="KW-0472">Membrane</keyword>
<keyword evidence="3" id="KW-1003">Cell membrane</keyword>
<dbReference type="SUPFAM" id="SSF161098">
    <property type="entry name" value="MetI-like"/>
    <property type="match status" value="1"/>
</dbReference>
<gene>
    <name evidence="9" type="ORF">J8J14_10955</name>
</gene>
<dbReference type="PROSITE" id="PS50928">
    <property type="entry name" value="ABC_TM1"/>
    <property type="match status" value="1"/>
</dbReference>
<evidence type="ECO:0000313" key="9">
    <source>
        <dbReference type="EMBL" id="MBP0445297.1"/>
    </source>
</evidence>
<accession>A0ABS4AE49</accession>
<comment type="subcellular location">
    <subcellularLocation>
        <location evidence="1 7">Cell membrane</location>
        <topology evidence="1 7">Multi-pass membrane protein</topology>
    </subcellularLocation>
</comment>
<dbReference type="Proteomes" id="UP000681594">
    <property type="component" value="Unassembled WGS sequence"/>
</dbReference>
<feature type="transmembrane region" description="Helical" evidence="7">
    <location>
        <begin position="287"/>
        <end position="307"/>
    </location>
</feature>
<keyword evidence="10" id="KW-1185">Reference proteome</keyword>
<reference evidence="9 10" key="1">
    <citation type="submission" date="2021-03" db="EMBL/GenBank/DDBJ databases">
        <authorList>
            <person name="So Y."/>
        </authorList>
    </citation>
    <scope>NUCLEOTIDE SEQUENCE [LARGE SCALE GENOMIC DNA]</scope>
    <source>
        <strain evidence="9 10">SSH11</strain>
    </source>
</reference>
<feature type="transmembrane region" description="Helical" evidence="7">
    <location>
        <begin position="35"/>
        <end position="54"/>
    </location>
</feature>
<feature type="domain" description="ABC transmembrane type-1" evidence="8">
    <location>
        <begin position="95"/>
        <end position="308"/>
    </location>
</feature>
<evidence type="ECO:0000256" key="2">
    <source>
        <dbReference type="ARBA" id="ARBA00022448"/>
    </source>
</evidence>
<name>A0ABS4AE49_9PROT</name>
<evidence type="ECO:0000256" key="7">
    <source>
        <dbReference type="RuleBase" id="RU363032"/>
    </source>
</evidence>
<evidence type="ECO:0000256" key="5">
    <source>
        <dbReference type="ARBA" id="ARBA00022989"/>
    </source>
</evidence>
<keyword evidence="2 7" id="KW-0813">Transport</keyword>
<organism evidence="9 10">
    <name type="scientific">Pararoseomonas baculiformis</name>
    <dbReference type="NCBI Taxonomy" id="2820812"/>
    <lineage>
        <taxon>Bacteria</taxon>
        <taxon>Pseudomonadati</taxon>
        <taxon>Pseudomonadota</taxon>
        <taxon>Alphaproteobacteria</taxon>
        <taxon>Acetobacterales</taxon>
        <taxon>Acetobacteraceae</taxon>
        <taxon>Pararoseomonas</taxon>
    </lineage>
</organism>
<dbReference type="EMBL" id="JAGIZB010000009">
    <property type="protein sequence ID" value="MBP0445297.1"/>
    <property type="molecule type" value="Genomic_DNA"/>
</dbReference>
<feature type="transmembrane region" description="Helical" evidence="7">
    <location>
        <begin position="181"/>
        <end position="208"/>
    </location>
</feature>
<keyword evidence="5 7" id="KW-1133">Transmembrane helix</keyword>
<dbReference type="PANTHER" id="PTHR30193">
    <property type="entry name" value="ABC TRANSPORTER PERMEASE PROTEIN"/>
    <property type="match status" value="1"/>
</dbReference>
<protein>
    <submittedName>
        <fullName evidence="9">Sugar ABC transporter permease</fullName>
    </submittedName>
</protein>
<comment type="similarity">
    <text evidence="7">Belongs to the binding-protein-dependent transport system permease family.</text>
</comment>
<evidence type="ECO:0000256" key="3">
    <source>
        <dbReference type="ARBA" id="ARBA00022475"/>
    </source>
</evidence>
<feature type="transmembrane region" description="Helical" evidence="7">
    <location>
        <begin position="99"/>
        <end position="120"/>
    </location>
</feature>
<evidence type="ECO:0000259" key="8">
    <source>
        <dbReference type="PROSITE" id="PS50928"/>
    </source>
</evidence>
<evidence type="ECO:0000256" key="4">
    <source>
        <dbReference type="ARBA" id="ARBA00022692"/>
    </source>
</evidence>
<dbReference type="InterPro" id="IPR035906">
    <property type="entry name" value="MetI-like_sf"/>
</dbReference>
<dbReference type="InterPro" id="IPR000515">
    <property type="entry name" value="MetI-like"/>
</dbReference>
<dbReference type="InterPro" id="IPR051393">
    <property type="entry name" value="ABC_transporter_permease"/>
</dbReference>
<keyword evidence="4 7" id="KW-0812">Transmembrane</keyword>
<dbReference type="CDD" id="cd06261">
    <property type="entry name" value="TM_PBP2"/>
    <property type="match status" value="1"/>
</dbReference>
<evidence type="ECO:0000313" key="10">
    <source>
        <dbReference type="Proteomes" id="UP000681594"/>
    </source>
</evidence>
<dbReference type="PANTHER" id="PTHR30193:SF37">
    <property type="entry name" value="INNER MEMBRANE ABC TRANSPORTER PERMEASE PROTEIN YCJO"/>
    <property type="match status" value="1"/>
</dbReference>